<dbReference type="RefSeq" id="WP_371945252.1">
    <property type="nucleotide sequence ID" value="NZ_JAXCEH010000029.1"/>
</dbReference>
<dbReference type="InterPro" id="IPR036683">
    <property type="entry name" value="CO_DH_flav_C_dom_sf"/>
</dbReference>
<evidence type="ECO:0000313" key="4">
    <source>
        <dbReference type="Proteomes" id="UP001569904"/>
    </source>
</evidence>
<name>A0ABV4R5S6_9ACTN</name>
<accession>A0ABV4R5S6</accession>
<dbReference type="SUPFAM" id="SSF55447">
    <property type="entry name" value="CO dehydrogenase flavoprotein C-terminal domain-like"/>
    <property type="match status" value="1"/>
</dbReference>
<evidence type="ECO:0000256" key="1">
    <source>
        <dbReference type="ARBA" id="ARBA00023002"/>
    </source>
</evidence>
<reference evidence="3 4" key="1">
    <citation type="submission" date="2023-11" db="EMBL/GenBank/DDBJ databases">
        <title>Actinomadura monticuli sp. nov., isolated from volcanic ash.</title>
        <authorList>
            <person name="Lee S.D."/>
            <person name="Yang H."/>
            <person name="Kim I.S."/>
        </authorList>
    </citation>
    <scope>NUCLEOTIDE SEQUENCE [LARGE SCALE GENOMIC DNA]</scope>
    <source>
        <strain evidence="3 4">DSM 45346</strain>
    </source>
</reference>
<sequence>MRPFAYERATSAEDALERHHDGAVYLGGGTNLVDLMRLGVEEPARLVDVAHLPYDEIELRPDGSLVIGSAVSNSALAADPTVREGHPMLVQAVLAGASGQIRNLATVGGNLLQRTRCSYFQDAAKPCNKRNSGSGCPAREGEHHNLAILGHSQACVATHPSDMAVALAALGASVRIQGRAGERTIPIDELHRLPDNEPERDTTLEAGDLITAVEVPALGIPSRYRKVRERASFAFALVSIAAALDVEDGVVRDVRLALGGVAHKPWRAWRAEGELRGAEAVEESFVRAAEAELAAAEPLRDNAYKVPLARNLIVRTLMELGGVRES</sequence>
<comment type="caution">
    <text evidence="3">The sequence shown here is derived from an EMBL/GenBank/DDBJ whole genome shotgun (WGS) entry which is preliminary data.</text>
</comment>
<dbReference type="SUPFAM" id="SSF56176">
    <property type="entry name" value="FAD-binding/transporter-associated domain-like"/>
    <property type="match status" value="1"/>
</dbReference>
<dbReference type="InterPro" id="IPR051312">
    <property type="entry name" value="Diverse_Substr_Oxidored"/>
</dbReference>
<dbReference type="Proteomes" id="UP001569904">
    <property type="component" value="Unassembled WGS sequence"/>
</dbReference>
<dbReference type="PANTHER" id="PTHR42659:SF1">
    <property type="entry name" value="OXIDOREDUCTASE"/>
    <property type="match status" value="1"/>
</dbReference>
<protein>
    <submittedName>
        <fullName evidence="3">Xanthine dehydrogenase family protein subunit M</fullName>
    </submittedName>
</protein>
<dbReference type="PROSITE" id="PS51387">
    <property type="entry name" value="FAD_PCMH"/>
    <property type="match status" value="1"/>
</dbReference>
<dbReference type="Gene3D" id="3.30.43.10">
    <property type="entry name" value="Uridine Diphospho-n-acetylenolpyruvylglucosamine Reductase, domain 2"/>
    <property type="match status" value="1"/>
</dbReference>
<dbReference type="Pfam" id="PF00941">
    <property type="entry name" value="FAD_binding_5"/>
    <property type="match status" value="1"/>
</dbReference>
<dbReference type="Gene3D" id="3.30.390.50">
    <property type="entry name" value="CO dehydrogenase flavoprotein, C-terminal domain"/>
    <property type="match status" value="1"/>
</dbReference>
<evidence type="ECO:0000313" key="3">
    <source>
        <dbReference type="EMBL" id="MFA1558281.1"/>
    </source>
</evidence>
<dbReference type="Pfam" id="PF03450">
    <property type="entry name" value="CO_deh_flav_C"/>
    <property type="match status" value="1"/>
</dbReference>
<dbReference type="InterPro" id="IPR016169">
    <property type="entry name" value="FAD-bd_PCMH_sub2"/>
</dbReference>
<keyword evidence="1" id="KW-0560">Oxidoreductase</keyword>
<gene>
    <name evidence="3" type="ORF">SM436_31725</name>
</gene>
<organism evidence="3 4">
    <name type="scientific">Actinomadura chokoriensis</name>
    <dbReference type="NCBI Taxonomy" id="454156"/>
    <lineage>
        <taxon>Bacteria</taxon>
        <taxon>Bacillati</taxon>
        <taxon>Actinomycetota</taxon>
        <taxon>Actinomycetes</taxon>
        <taxon>Streptosporangiales</taxon>
        <taxon>Thermomonosporaceae</taxon>
        <taxon>Actinomadura</taxon>
    </lineage>
</organism>
<dbReference type="Gene3D" id="3.30.465.10">
    <property type="match status" value="2"/>
</dbReference>
<keyword evidence="4" id="KW-1185">Reference proteome</keyword>
<dbReference type="SMART" id="SM01092">
    <property type="entry name" value="CO_deh_flav_C"/>
    <property type="match status" value="1"/>
</dbReference>
<dbReference type="PANTHER" id="PTHR42659">
    <property type="entry name" value="XANTHINE DEHYDROGENASE SUBUNIT C-RELATED"/>
    <property type="match status" value="1"/>
</dbReference>
<feature type="domain" description="FAD-binding PCMH-type" evidence="2">
    <location>
        <begin position="1"/>
        <end position="220"/>
    </location>
</feature>
<dbReference type="InterPro" id="IPR036318">
    <property type="entry name" value="FAD-bd_PCMH-like_sf"/>
</dbReference>
<dbReference type="InterPro" id="IPR005107">
    <property type="entry name" value="CO_DH_flav_C"/>
</dbReference>
<dbReference type="InterPro" id="IPR016166">
    <property type="entry name" value="FAD-bd_PCMH"/>
</dbReference>
<evidence type="ECO:0000259" key="2">
    <source>
        <dbReference type="PROSITE" id="PS51387"/>
    </source>
</evidence>
<dbReference type="InterPro" id="IPR002346">
    <property type="entry name" value="Mopterin_DH_FAD-bd"/>
</dbReference>
<dbReference type="EMBL" id="JAXCEH010000029">
    <property type="protein sequence ID" value="MFA1558281.1"/>
    <property type="molecule type" value="Genomic_DNA"/>
</dbReference>
<proteinExistence type="predicted"/>
<dbReference type="InterPro" id="IPR016167">
    <property type="entry name" value="FAD-bd_PCMH_sub1"/>
</dbReference>